<dbReference type="Proteomes" id="UP001165060">
    <property type="component" value="Unassembled WGS sequence"/>
</dbReference>
<keyword evidence="3" id="KW-1185">Reference proteome</keyword>
<protein>
    <submittedName>
        <fullName evidence="2">Uncharacterized protein</fullName>
    </submittedName>
</protein>
<reference evidence="2 3" key="1">
    <citation type="journal article" date="2023" name="Commun. Biol.">
        <title>Genome analysis of Parmales, the sister group of diatoms, reveals the evolutionary specialization of diatoms from phago-mixotrophs to photoautotrophs.</title>
        <authorList>
            <person name="Ban H."/>
            <person name="Sato S."/>
            <person name="Yoshikawa S."/>
            <person name="Yamada K."/>
            <person name="Nakamura Y."/>
            <person name="Ichinomiya M."/>
            <person name="Sato N."/>
            <person name="Blanc-Mathieu R."/>
            <person name="Endo H."/>
            <person name="Kuwata A."/>
            <person name="Ogata H."/>
        </authorList>
    </citation>
    <scope>NUCLEOTIDE SEQUENCE [LARGE SCALE GENOMIC DNA]</scope>
</reference>
<proteinExistence type="predicted"/>
<feature type="compositionally biased region" description="Pro residues" evidence="1">
    <location>
        <begin position="30"/>
        <end position="44"/>
    </location>
</feature>
<feature type="compositionally biased region" description="Low complexity" evidence="1">
    <location>
        <begin position="7"/>
        <end position="29"/>
    </location>
</feature>
<comment type="caution">
    <text evidence="2">The sequence shown here is derived from an EMBL/GenBank/DDBJ whole genome shotgun (WGS) entry which is preliminary data.</text>
</comment>
<gene>
    <name evidence="2" type="ORF">TeGR_g13953</name>
</gene>
<sequence>MAATKRSSPSTPSAGASPPAKQSKATPAAPATPTPATPSPPPSSPGTFEPCHLQMLISLYLLDTHPPLAACSAPPASLPPPPAPSPAWSAISTFLSRRPSLISDAQLRTSTAGSLSLACADLTREHSLLPAGGRAALGFATSALERARDEERPCLPPDLAAVREGVGGVVRGLREGGEGEEEGGELKRVKLQLWLLLERSVEEVCDLF</sequence>
<evidence type="ECO:0000313" key="2">
    <source>
        <dbReference type="EMBL" id="GMI32975.1"/>
    </source>
</evidence>
<evidence type="ECO:0000313" key="3">
    <source>
        <dbReference type="Proteomes" id="UP001165060"/>
    </source>
</evidence>
<accession>A0ABQ6MTG7</accession>
<name>A0ABQ6MTG7_9STRA</name>
<evidence type="ECO:0000256" key="1">
    <source>
        <dbReference type="SAM" id="MobiDB-lite"/>
    </source>
</evidence>
<organism evidence="2 3">
    <name type="scientific">Tetraparma gracilis</name>
    <dbReference type="NCBI Taxonomy" id="2962635"/>
    <lineage>
        <taxon>Eukaryota</taxon>
        <taxon>Sar</taxon>
        <taxon>Stramenopiles</taxon>
        <taxon>Ochrophyta</taxon>
        <taxon>Bolidophyceae</taxon>
        <taxon>Parmales</taxon>
        <taxon>Triparmaceae</taxon>
        <taxon>Tetraparma</taxon>
    </lineage>
</organism>
<feature type="region of interest" description="Disordered" evidence="1">
    <location>
        <begin position="1"/>
        <end position="48"/>
    </location>
</feature>
<dbReference type="EMBL" id="BRYB01001758">
    <property type="protein sequence ID" value="GMI32975.1"/>
    <property type="molecule type" value="Genomic_DNA"/>
</dbReference>